<proteinExistence type="predicted"/>
<feature type="compositionally biased region" description="Polar residues" evidence="1">
    <location>
        <begin position="52"/>
        <end position="61"/>
    </location>
</feature>
<evidence type="ECO:0000256" key="1">
    <source>
        <dbReference type="SAM" id="MobiDB-lite"/>
    </source>
</evidence>
<dbReference type="RefSeq" id="WP_184208925.1">
    <property type="nucleotide sequence ID" value="NZ_JACHIF010000004.1"/>
</dbReference>
<dbReference type="AlphaFoldDB" id="A0A7W7YLA4"/>
<evidence type="ECO:0000313" key="3">
    <source>
        <dbReference type="EMBL" id="MBB5038278.1"/>
    </source>
</evidence>
<name>A0A7W7YLA4_9BACT</name>
<gene>
    <name evidence="3" type="ORF">HNQ64_002536</name>
</gene>
<dbReference type="EMBL" id="JACHIF010000004">
    <property type="protein sequence ID" value="MBB5038278.1"/>
    <property type="molecule type" value="Genomic_DNA"/>
</dbReference>
<feature type="region of interest" description="Disordered" evidence="1">
    <location>
        <begin position="42"/>
        <end position="61"/>
    </location>
</feature>
<keyword evidence="2" id="KW-0732">Signal</keyword>
<evidence type="ECO:0008006" key="5">
    <source>
        <dbReference type="Google" id="ProtNLM"/>
    </source>
</evidence>
<dbReference type="PROSITE" id="PS51257">
    <property type="entry name" value="PROKAR_LIPOPROTEIN"/>
    <property type="match status" value="1"/>
</dbReference>
<dbReference type="Proteomes" id="UP000534294">
    <property type="component" value="Unassembled WGS sequence"/>
</dbReference>
<evidence type="ECO:0000313" key="4">
    <source>
        <dbReference type="Proteomes" id="UP000534294"/>
    </source>
</evidence>
<evidence type="ECO:0000256" key="2">
    <source>
        <dbReference type="SAM" id="SignalP"/>
    </source>
</evidence>
<feature type="chain" id="PRO_5031480069" description="Lipoprotein" evidence="2">
    <location>
        <begin position="23"/>
        <end position="61"/>
    </location>
</feature>
<protein>
    <recommendedName>
        <fullName evidence="5">Lipoprotein</fullName>
    </recommendedName>
</protein>
<accession>A0A7W7YLA4</accession>
<reference evidence="3 4" key="1">
    <citation type="submission" date="2020-08" db="EMBL/GenBank/DDBJ databases">
        <title>Genomic Encyclopedia of Type Strains, Phase IV (KMG-IV): sequencing the most valuable type-strain genomes for metagenomic binning, comparative biology and taxonomic classification.</title>
        <authorList>
            <person name="Goeker M."/>
        </authorList>
    </citation>
    <scope>NUCLEOTIDE SEQUENCE [LARGE SCALE GENOMIC DNA]</scope>
    <source>
        <strain evidence="3 4">DSM 12251</strain>
    </source>
</reference>
<sequence>MKALKLLSLLTFAAALSSCELAKQFDYAAGTSGSGYFLTVSPKPQPPPLATSAKQVTNVRP</sequence>
<keyword evidence="4" id="KW-1185">Reference proteome</keyword>
<feature type="signal peptide" evidence="2">
    <location>
        <begin position="1"/>
        <end position="22"/>
    </location>
</feature>
<comment type="caution">
    <text evidence="3">The sequence shown here is derived from an EMBL/GenBank/DDBJ whole genome shotgun (WGS) entry which is preliminary data.</text>
</comment>
<organism evidence="3 4">
    <name type="scientific">Prosthecobacter dejongeii</name>
    <dbReference type="NCBI Taxonomy" id="48465"/>
    <lineage>
        <taxon>Bacteria</taxon>
        <taxon>Pseudomonadati</taxon>
        <taxon>Verrucomicrobiota</taxon>
        <taxon>Verrucomicrobiia</taxon>
        <taxon>Verrucomicrobiales</taxon>
        <taxon>Verrucomicrobiaceae</taxon>
        <taxon>Prosthecobacter</taxon>
    </lineage>
</organism>